<dbReference type="Proteomes" id="UP000295781">
    <property type="component" value="Chromosome"/>
</dbReference>
<evidence type="ECO:0000259" key="1">
    <source>
        <dbReference type="Pfam" id="PF21686"/>
    </source>
</evidence>
<dbReference type="InterPro" id="IPR052171">
    <property type="entry name" value="NHEJ_LigD"/>
</dbReference>
<dbReference type="EMBL" id="CP012670">
    <property type="protein sequence ID" value="AUX22682.1"/>
    <property type="molecule type" value="Genomic_DNA"/>
</dbReference>
<name>A0A4V0NDH4_SORCE</name>
<proteinExistence type="predicted"/>
<evidence type="ECO:0000313" key="2">
    <source>
        <dbReference type="EMBL" id="AUX22682.1"/>
    </source>
</evidence>
<dbReference type="PANTHER" id="PTHR42705:SF2">
    <property type="entry name" value="BIFUNCTIONAL NON-HOMOLOGOUS END JOINING PROTEIN LIGD"/>
    <property type="match status" value="1"/>
</dbReference>
<evidence type="ECO:0000313" key="3">
    <source>
        <dbReference type="Proteomes" id="UP000295781"/>
    </source>
</evidence>
<dbReference type="AlphaFoldDB" id="A0A4V0NDH4"/>
<reference evidence="2 3" key="1">
    <citation type="submission" date="2015-09" db="EMBL/GenBank/DDBJ databases">
        <title>Sorangium comparison.</title>
        <authorList>
            <person name="Zaburannyi N."/>
            <person name="Bunk B."/>
            <person name="Overmann J."/>
            <person name="Mueller R."/>
        </authorList>
    </citation>
    <scope>NUCLEOTIDE SEQUENCE [LARGE SCALE GENOMIC DNA]</scope>
    <source>
        <strain evidence="2 3">So ceGT47</strain>
    </source>
</reference>
<feature type="domain" description="DNA ligase D polymerase" evidence="1">
    <location>
        <begin position="13"/>
        <end position="114"/>
    </location>
</feature>
<organism evidence="2 3">
    <name type="scientific">Sorangium cellulosum</name>
    <name type="common">Polyangium cellulosum</name>
    <dbReference type="NCBI Taxonomy" id="56"/>
    <lineage>
        <taxon>Bacteria</taxon>
        <taxon>Pseudomonadati</taxon>
        <taxon>Myxococcota</taxon>
        <taxon>Polyangia</taxon>
        <taxon>Polyangiales</taxon>
        <taxon>Polyangiaceae</taxon>
        <taxon>Sorangium</taxon>
    </lineage>
</organism>
<protein>
    <recommendedName>
        <fullName evidence="1">DNA ligase D polymerase domain-containing protein</fullName>
    </recommendedName>
</protein>
<accession>A0A4V0NDH4</accession>
<dbReference type="InterPro" id="IPR014145">
    <property type="entry name" value="LigD_pol_dom"/>
</dbReference>
<sequence>MGTRAAEGTGALRPQRSWDEIKPFTKAVADALVRFDPARYVATLSRAKRAGKVFVDDLRNGRGATAVAPYSTRARPGAAVATPLSWDELDAPLDPASFTIETVPRRLAAVGDPWAEIASVRQSITSEMMEQVGLSAQGAPLAASR</sequence>
<dbReference type="Gene3D" id="3.90.920.10">
    <property type="entry name" value="DNA primase, PRIM domain"/>
    <property type="match status" value="1"/>
</dbReference>
<dbReference type="Pfam" id="PF21686">
    <property type="entry name" value="LigD_Prim-Pol"/>
    <property type="match status" value="1"/>
</dbReference>
<dbReference type="RefSeq" id="WP_242516241.1">
    <property type="nucleotide sequence ID" value="NZ_CP012670.1"/>
</dbReference>
<dbReference type="PANTHER" id="PTHR42705">
    <property type="entry name" value="BIFUNCTIONAL NON-HOMOLOGOUS END JOINING PROTEIN LIGD"/>
    <property type="match status" value="1"/>
</dbReference>
<gene>
    <name evidence="2" type="ORF">SOCEGT47_031880</name>
</gene>